<evidence type="ECO:0000259" key="12">
    <source>
        <dbReference type="PROSITE" id="PS51712"/>
    </source>
</evidence>
<keyword evidence="6 8" id="KW-0342">GTP-binding</keyword>
<dbReference type="Pfam" id="PF01926">
    <property type="entry name" value="MMR_HSR1"/>
    <property type="match status" value="2"/>
</dbReference>
<dbReference type="Gene3D" id="3.40.50.300">
    <property type="entry name" value="P-loop containing nucleotide triphosphate hydrolases"/>
    <property type="match status" value="2"/>
</dbReference>
<sequence>MSFTLAIVGRPNVGKSTLFNRLVGKRLALVDDTPGVTRDLREGDARLGDLRFIVIDSAGLELAEDDSLQGRMRRLTERAVEEADICLFVVDARVGVTPADEIFADILRRKNANVILAANKAEGNAGEAGALEAWSLGLGEPLRISAEHGEGMDDLYHVLRPLADDFAAKNVAALPETDVVIEDELSEDDIPAYIPPSAAKPLQLAVIGRPNAGKSTLINKILNEDRLLTGPEAGITRDAISVKTDYMGTPMRIWDTAGMRKKARVNEKLEKLSVADGLRAVRFAEVVVVLLDVNIPFETQDLRIADFAETEGRAVVVAANKWDLEDDKPAKLLELREAFERLLPQLKGAPLVTVSAKTGKGLDRLHAAILKAHEVWNRRVPTAKLNNWLSAMTEAHPPPAPGGRRIKLRYMTQAKTRPPGFVVKATHTDKIPEAYGRYLVNGLRESFDMGGTPIRIYFRDQGKANPYKDKKKSIPSRLKKHVDAKKQAAFKSAAAERRKTKDKSKDD</sequence>
<evidence type="ECO:0000256" key="3">
    <source>
        <dbReference type="ARBA" id="ARBA00022517"/>
    </source>
</evidence>
<dbReference type="CDD" id="cd01894">
    <property type="entry name" value="EngA1"/>
    <property type="match status" value="1"/>
</dbReference>
<dbReference type="PIRSF" id="PIRSF006485">
    <property type="entry name" value="GTP-binding_EngA"/>
    <property type="match status" value="1"/>
</dbReference>
<dbReference type="InterPro" id="IPR032859">
    <property type="entry name" value="KH_dom-like"/>
</dbReference>
<dbReference type="PROSITE" id="PS51712">
    <property type="entry name" value="G_ENGA"/>
    <property type="match status" value="2"/>
</dbReference>
<evidence type="ECO:0000256" key="10">
    <source>
        <dbReference type="RuleBase" id="RU004481"/>
    </source>
</evidence>
<organism evidence="13 14">
    <name type="scientific">Thioclava litoralis</name>
    <dbReference type="NCBI Taxonomy" id="3076557"/>
    <lineage>
        <taxon>Bacteria</taxon>
        <taxon>Pseudomonadati</taxon>
        <taxon>Pseudomonadota</taxon>
        <taxon>Alphaproteobacteria</taxon>
        <taxon>Rhodobacterales</taxon>
        <taxon>Paracoccaceae</taxon>
        <taxon>Thioclava</taxon>
    </lineage>
</organism>
<dbReference type="Gene3D" id="3.30.300.20">
    <property type="match status" value="1"/>
</dbReference>
<reference evidence="13 14" key="1">
    <citation type="submission" date="2023-09" db="EMBL/GenBank/DDBJ databases">
        <title>Thioclava shenzhenensis sp. nov., a multidrug resistant bacteria-antagonizing species isolated from coastal seawater.</title>
        <authorList>
            <person name="Long M."/>
        </authorList>
    </citation>
    <scope>NUCLEOTIDE SEQUENCE [LARGE SCALE GENOMIC DNA]</scope>
    <source>
        <strain evidence="13 14">FTW29</strain>
    </source>
</reference>
<accession>A0ABZ1DYR9</accession>
<comment type="subunit">
    <text evidence="8">Associates with the 50S ribosomal subunit.</text>
</comment>
<evidence type="ECO:0000256" key="1">
    <source>
        <dbReference type="ARBA" id="ARBA00008279"/>
    </source>
</evidence>
<evidence type="ECO:0000256" key="11">
    <source>
        <dbReference type="SAM" id="MobiDB-lite"/>
    </source>
</evidence>
<keyword evidence="14" id="KW-1185">Reference proteome</keyword>
<comment type="function">
    <text evidence="8 10">GTPase that plays an essential role in the late steps of ribosome biogenesis.</text>
</comment>
<feature type="binding site" evidence="8">
    <location>
        <begin position="255"/>
        <end position="259"/>
    </location>
    <ligand>
        <name>GTP</name>
        <dbReference type="ChEBI" id="CHEBI:37565"/>
        <label>2</label>
    </ligand>
</feature>
<feature type="binding site" evidence="8">
    <location>
        <begin position="119"/>
        <end position="122"/>
    </location>
    <ligand>
        <name>GTP</name>
        <dbReference type="ChEBI" id="CHEBI:37565"/>
        <label>1</label>
    </ligand>
</feature>
<dbReference type="HAMAP" id="MF_00195">
    <property type="entry name" value="GTPase_Der"/>
    <property type="match status" value="1"/>
</dbReference>
<dbReference type="CDD" id="cd01895">
    <property type="entry name" value="EngA2"/>
    <property type="match status" value="1"/>
</dbReference>
<gene>
    <name evidence="8 13" type="primary">der</name>
    <name evidence="13" type="ORF">RPE78_10635</name>
</gene>
<evidence type="ECO:0000256" key="5">
    <source>
        <dbReference type="ARBA" id="ARBA00022741"/>
    </source>
</evidence>
<feature type="binding site" evidence="8">
    <location>
        <begin position="56"/>
        <end position="60"/>
    </location>
    <ligand>
        <name>GTP</name>
        <dbReference type="ChEBI" id="CHEBI:37565"/>
        <label>1</label>
    </ligand>
</feature>
<name>A0ABZ1DYR9_9RHOB</name>
<dbReference type="RefSeq" id="WP_406720530.1">
    <property type="nucleotide sequence ID" value="NZ_CP135443.1"/>
</dbReference>
<dbReference type="Pfam" id="PF14714">
    <property type="entry name" value="KH_dom-like"/>
    <property type="match status" value="1"/>
</dbReference>
<dbReference type="InterPro" id="IPR027417">
    <property type="entry name" value="P-loop_NTPase"/>
</dbReference>
<comment type="similarity">
    <text evidence="1 8 9 10">Belongs to the TRAFAC class TrmE-Era-EngA-EngB-Septin-like GTPase superfamily. EngA (Der) GTPase family.</text>
</comment>
<evidence type="ECO:0000256" key="7">
    <source>
        <dbReference type="ARBA" id="ARBA00032345"/>
    </source>
</evidence>
<evidence type="ECO:0000256" key="4">
    <source>
        <dbReference type="ARBA" id="ARBA00022737"/>
    </source>
</evidence>
<dbReference type="PANTHER" id="PTHR43834">
    <property type="entry name" value="GTPASE DER"/>
    <property type="match status" value="1"/>
</dbReference>
<keyword evidence="13" id="KW-0378">Hydrolase</keyword>
<dbReference type="Proteomes" id="UP001623290">
    <property type="component" value="Chromosome"/>
</dbReference>
<dbReference type="InterPro" id="IPR006073">
    <property type="entry name" value="GTP-bd"/>
</dbReference>
<evidence type="ECO:0000313" key="13">
    <source>
        <dbReference type="EMBL" id="WRY33147.1"/>
    </source>
</evidence>
<dbReference type="NCBIfam" id="TIGR00231">
    <property type="entry name" value="small_GTP"/>
    <property type="match status" value="2"/>
</dbReference>
<keyword evidence="5 8" id="KW-0547">Nucleotide-binding</keyword>
<feature type="domain" description="EngA-type G" evidence="12">
    <location>
        <begin position="202"/>
        <end position="377"/>
    </location>
</feature>
<dbReference type="EMBL" id="CP135443">
    <property type="protein sequence ID" value="WRY33147.1"/>
    <property type="molecule type" value="Genomic_DNA"/>
</dbReference>
<feature type="domain" description="EngA-type G" evidence="12">
    <location>
        <begin position="3"/>
        <end position="167"/>
    </location>
</feature>
<dbReference type="InterPro" id="IPR005225">
    <property type="entry name" value="Small_GTP-bd"/>
</dbReference>
<dbReference type="InterPro" id="IPR031166">
    <property type="entry name" value="G_ENGA"/>
</dbReference>
<protein>
    <recommendedName>
        <fullName evidence="2 8">GTPase Der</fullName>
    </recommendedName>
    <alternativeName>
        <fullName evidence="7 8">GTP-binding protein EngA</fullName>
    </alternativeName>
</protein>
<keyword evidence="4 10" id="KW-0677">Repeat</keyword>
<feature type="binding site" evidence="8">
    <location>
        <begin position="320"/>
        <end position="323"/>
    </location>
    <ligand>
        <name>GTP</name>
        <dbReference type="ChEBI" id="CHEBI:37565"/>
        <label>2</label>
    </ligand>
</feature>
<dbReference type="PRINTS" id="PR00449">
    <property type="entry name" value="RASTRNSFRMNG"/>
</dbReference>
<dbReference type="GO" id="GO:0016787">
    <property type="term" value="F:hydrolase activity"/>
    <property type="evidence" value="ECO:0007669"/>
    <property type="project" value="UniProtKB-KW"/>
</dbReference>
<feature type="compositionally biased region" description="Basic residues" evidence="11">
    <location>
        <begin position="469"/>
        <end position="483"/>
    </location>
</feature>
<feature type="region of interest" description="Disordered" evidence="11">
    <location>
        <begin position="465"/>
        <end position="507"/>
    </location>
</feature>
<dbReference type="InterPro" id="IPR016484">
    <property type="entry name" value="GTPase_Der"/>
</dbReference>
<evidence type="ECO:0000256" key="9">
    <source>
        <dbReference type="PROSITE-ProRule" id="PRU01049"/>
    </source>
</evidence>
<keyword evidence="3 8" id="KW-0690">Ribosome biogenesis</keyword>
<evidence type="ECO:0000256" key="6">
    <source>
        <dbReference type="ARBA" id="ARBA00023134"/>
    </source>
</evidence>
<dbReference type="NCBIfam" id="TIGR03594">
    <property type="entry name" value="GTPase_EngA"/>
    <property type="match status" value="1"/>
</dbReference>
<evidence type="ECO:0000256" key="2">
    <source>
        <dbReference type="ARBA" id="ARBA00020953"/>
    </source>
</evidence>
<feature type="binding site" evidence="8">
    <location>
        <begin position="208"/>
        <end position="215"/>
    </location>
    <ligand>
        <name>GTP</name>
        <dbReference type="ChEBI" id="CHEBI:37565"/>
        <label>2</label>
    </ligand>
</feature>
<dbReference type="InterPro" id="IPR015946">
    <property type="entry name" value="KH_dom-like_a/b"/>
</dbReference>
<evidence type="ECO:0000256" key="8">
    <source>
        <dbReference type="HAMAP-Rule" id="MF_00195"/>
    </source>
</evidence>
<feature type="binding site" evidence="8">
    <location>
        <begin position="9"/>
        <end position="16"/>
    </location>
    <ligand>
        <name>GTP</name>
        <dbReference type="ChEBI" id="CHEBI:37565"/>
        <label>1</label>
    </ligand>
</feature>
<dbReference type="SUPFAM" id="SSF52540">
    <property type="entry name" value="P-loop containing nucleoside triphosphate hydrolases"/>
    <property type="match status" value="2"/>
</dbReference>
<proteinExistence type="inferred from homology"/>
<dbReference type="PANTHER" id="PTHR43834:SF6">
    <property type="entry name" value="GTPASE DER"/>
    <property type="match status" value="1"/>
</dbReference>
<feature type="compositionally biased region" description="Basic and acidic residues" evidence="11">
    <location>
        <begin position="494"/>
        <end position="507"/>
    </location>
</feature>
<evidence type="ECO:0000313" key="14">
    <source>
        <dbReference type="Proteomes" id="UP001623290"/>
    </source>
</evidence>